<gene>
    <name evidence="2" type="ORF">QJS04_geneDACA020951</name>
</gene>
<dbReference type="InterPro" id="IPR036397">
    <property type="entry name" value="RNaseH_sf"/>
</dbReference>
<sequence>MLAGLRICKQLCLTHVHLESDSATAVTWLKGKGCLPWQLLRVKNEMAALLASLTAWQVSHTFREGNQATNLLASWRVTPGLSLLQPDQFDEALQQILDKDAAGVTNIRSIRR</sequence>
<evidence type="ECO:0000313" key="2">
    <source>
        <dbReference type="EMBL" id="KAK1270702.1"/>
    </source>
</evidence>
<dbReference type="Pfam" id="PF13456">
    <property type="entry name" value="RVT_3"/>
    <property type="match status" value="1"/>
</dbReference>
<comment type="caution">
    <text evidence="2">The sequence shown here is derived from an EMBL/GenBank/DDBJ whole genome shotgun (WGS) entry which is preliminary data.</text>
</comment>
<organism evidence="2 3">
    <name type="scientific">Acorus gramineus</name>
    <name type="common">Dwarf sweet flag</name>
    <dbReference type="NCBI Taxonomy" id="55184"/>
    <lineage>
        <taxon>Eukaryota</taxon>
        <taxon>Viridiplantae</taxon>
        <taxon>Streptophyta</taxon>
        <taxon>Embryophyta</taxon>
        <taxon>Tracheophyta</taxon>
        <taxon>Spermatophyta</taxon>
        <taxon>Magnoliopsida</taxon>
        <taxon>Liliopsida</taxon>
        <taxon>Acoraceae</taxon>
        <taxon>Acorus</taxon>
    </lineage>
</organism>
<evidence type="ECO:0000313" key="3">
    <source>
        <dbReference type="Proteomes" id="UP001179952"/>
    </source>
</evidence>
<dbReference type="PANTHER" id="PTHR47723:SF19">
    <property type="entry name" value="POLYNUCLEOTIDYL TRANSFERASE, RIBONUCLEASE H-LIKE SUPERFAMILY PROTEIN"/>
    <property type="match status" value="1"/>
</dbReference>
<dbReference type="InterPro" id="IPR053151">
    <property type="entry name" value="RNase_H-like"/>
</dbReference>
<dbReference type="EMBL" id="JAUJYN010000005">
    <property type="protein sequence ID" value="KAK1270702.1"/>
    <property type="molecule type" value="Genomic_DNA"/>
</dbReference>
<feature type="domain" description="RNase H type-1" evidence="1">
    <location>
        <begin position="2"/>
        <end position="75"/>
    </location>
</feature>
<dbReference type="GO" id="GO:0003676">
    <property type="term" value="F:nucleic acid binding"/>
    <property type="evidence" value="ECO:0007669"/>
    <property type="project" value="InterPro"/>
</dbReference>
<accession>A0AAV9B2G6</accession>
<dbReference type="SUPFAM" id="SSF53098">
    <property type="entry name" value="Ribonuclease H-like"/>
    <property type="match status" value="1"/>
</dbReference>
<evidence type="ECO:0000259" key="1">
    <source>
        <dbReference type="Pfam" id="PF13456"/>
    </source>
</evidence>
<dbReference type="Gene3D" id="3.30.420.10">
    <property type="entry name" value="Ribonuclease H-like superfamily/Ribonuclease H"/>
    <property type="match status" value="1"/>
</dbReference>
<dbReference type="Proteomes" id="UP001179952">
    <property type="component" value="Unassembled WGS sequence"/>
</dbReference>
<dbReference type="GO" id="GO:0004523">
    <property type="term" value="F:RNA-DNA hybrid ribonuclease activity"/>
    <property type="evidence" value="ECO:0007669"/>
    <property type="project" value="InterPro"/>
</dbReference>
<proteinExistence type="predicted"/>
<dbReference type="InterPro" id="IPR012337">
    <property type="entry name" value="RNaseH-like_sf"/>
</dbReference>
<protein>
    <recommendedName>
        <fullName evidence="1">RNase H type-1 domain-containing protein</fullName>
    </recommendedName>
</protein>
<keyword evidence="3" id="KW-1185">Reference proteome</keyword>
<reference evidence="2" key="2">
    <citation type="submission" date="2023-06" db="EMBL/GenBank/DDBJ databases">
        <authorList>
            <person name="Ma L."/>
            <person name="Liu K.-W."/>
            <person name="Li Z."/>
            <person name="Hsiao Y.-Y."/>
            <person name="Qi Y."/>
            <person name="Fu T."/>
            <person name="Tang G."/>
            <person name="Zhang D."/>
            <person name="Sun W.-H."/>
            <person name="Liu D.-K."/>
            <person name="Li Y."/>
            <person name="Chen G.-Z."/>
            <person name="Liu X.-D."/>
            <person name="Liao X.-Y."/>
            <person name="Jiang Y.-T."/>
            <person name="Yu X."/>
            <person name="Hao Y."/>
            <person name="Huang J."/>
            <person name="Zhao X.-W."/>
            <person name="Ke S."/>
            <person name="Chen Y.-Y."/>
            <person name="Wu W.-L."/>
            <person name="Hsu J.-L."/>
            <person name="Lin Y.-F."/>
            <person name="Huang M.-D."/>
            <person name="Li C.-Y."/>
            <person name="Huang L."/>
            <person name="Wang Z.-W."/>
            <person name="Zhao X."/>
            <person name="Zhong W.-Y."/>
            <person name="Peng D.-H."/>
            <person name="Ahmad S."/>
            <person name="Lan S."/>
            <person name="Zhang J.-S."/>
            <person name="Tsai W.-C."/>
            <person name="Van De Peer Y."/>
            <person name="Liu Z.-J."/>
        </authorList>
    </citation>
    <scope>NUCLEOTIDE SEQUENCE</scope>
    <source>
        <strain evidence="2">SCP</strain>
        <tissue evidence="2">Leaves</tissue>
    </source>
</reference>
<dbReference type="PANTHER" id="PTHR47723">
    <property type="entry name" value="OS05G0353850 PROTEIN"/>
    <property type="match status" value="1"/>
</dbReference>
<reference evidence="2" key="1">
    <citation type="journal article" date="2023" name="Nat. Commun.">
        <title>Diploid and tetraploid genomes of Acorus and the evolution of monocots.</title>
        <authorList>
            <person name="Ma L."/>
            <person name="Liu K.W."/>
            <person name="Li Z."/>
            <person name="Hsiao Y.Y."/>
            <person name="Qi Y."/>
            <person name="Fu T."/>
            <person name="Tang G.D."/>
            <person name="Zhang D."/>
            <person name="Sun W.H."/>
            <person name="Liu D.K."/>
            <person name="Li Y."/>
            <person name="Chen G.Z."/>
            <person name="Liu X.D."/>
            <person name="Liao X.Y."/>
            <person name="Jiang Y.T."/>
            <person name="Yu X."/>
            <person name="Hao Y."/>
            <person name="Huang J."/>
            <person name="Zhao X.W."/>
            <person name="Ke S."/>
            <person name="Chen Y.Y."/>
            <person name="Wu W.L."/>
            <person name="Hsu J.L."/>
            <person name="Lin Y.F."/>
            <person name="Huang M.D."/>
            <person name="Li C.Y."/>
            <person name="Huang L."/>
            <person name="Wang Z.W."/>
            <person name="Zhao X."/>
            <person name="Zhong W.Y."/>
            <person name="Peng D.H."/>
            <person name="Ahmad S."/>
            <person name="Lan S."/>
            <person name="Zhang J.S."/>
            <person name="Tsai W.C."/>
            <person name="Van de Peer Y."/>
            <person name="Liu Z.J."/>
        </authorList>
    </citation>
    <scope>NUCLEOTIDE SEQUENCE</scope>
    <source>
        <strain evidence="2">SCP</strain>
    </source>
</reference>
<dbReference type="InterPro" id="IPR002156">
    <property type="entry name" value="RNaseH_domain"/>
</dbReference>
<dbReference type="AlphaFoldDB" id="A0AAV9B2G6"/>
<name>A0AAV9B2G6_ACOGR</name>